<dbReference type="GO" id="GO:0016788">
    <property type="term" value="F:hydrolase activity, acting on ester bonds"/>
    <property type="evidence" value="ECO:0007669"/>
    <property type="project" value="UniProtKB-ARBA"/>
</dbReference>
<dbReference type="InterPro" id="IPR036412">
    <property type="entry name" value="HAD-like_sf"/>
</dbReference>
<dbReference type="NCBIfam" id="TIGR01686">
    <property type="entry name" value="FkbH"/>
    <property type="match status" value="1"/>
</dbReference>
<dbReference type="InterPro" id="IPR010033">
    <property type="entry name" value="HAD_SF_ppase_IIIC"/>
</dbReference>
<dbReference type="SUPFAM" id="SSF55729">
    <property type="entry name" value="Acyl-CoA N-acyltransferases (Nat)"/>
    <property type="match status" value="1"/>
</dbReference>
<proteinExistence type="predicted"/>
<dbReference type="InterPro" id="IPR036514">
    <property type="entry name" value="SGNH_hydro_sf"/>
</dbReference>
<dbReference type="Gene3D" id="3.40.50.1110">
    <property type="entry name" value="SGNH hydrolase"/>
    <property type="match status" value="1"/>
</dbReference>
<dbReference type="InterPro" id="IPR010037">
    <property type="entry name" value="FkbH_domain"/>
</dbReference>
<evidence type="ECO:0000313" key="2">
    <source>
        <dbReference type="EMBL" id="PSL25890.1"/>
    </source>
</evidence>
<accession>A0A2P8FVY9</accession>
<dbReference type="Proteomes" id="UP000240978">
    <property type="component" value="Unassembled WGS sequence"/>
</dbReference>
<dbReference type="InterPro" id="IPR023214">
    <property type="entry name" value="HAD_sf"/>
</dbReference>
<protein>
    <submittedName>
        <fullName evidence="2">HAD superfamily phosphatase (TIGR01681 family)/FkbH-like protein</fullName>
    </submittedName>
</protein>
<reference evidence="2 3" key="1">
    <citation type="submission" date="2018-03" db="EMBL/GenBank/DDBJ databases">
        <title>Genomic Encyclopedia of Archaeal and Bacterial Type Strains, Phase II (KMG-II): from individual species to whole genera.</title>
        <authorList>
            <person name="Goeker M."/>
        </authorList>
    </citation>
    <scope>NUCLEOTIDE SEQUENCE [LARGE SCALE GENOMIC DNA]</scope>
    <source>
        <strain evidence="2 3">DSM 18107</strain>
    </source>
</reference>
<dbReference type="NCBIfam" id="TIGR01681">
    <property type="entry name" value="HAD-SF-IIIC"/>
    <property type="match status" value="1"/>
</dbReference>
<dbReference type="OrthoDB" id="323926at2"/>
<dbReference type="AlphaFoldDB" id="A0A2P8FVY9"/>
<dbReference type="Gene3D" id="3.40.50.1000">
    <property type="entry name" value="HAD superfamily/HAD-like"/>
    <property type="match status" value="1"/>
</dbReference>
<keyword evidence="3" id="KW-1185">Reference proteome</keyword>
<comment type="caution">
    <text evidence="2">The sequence shown here is derived from an EMBL/GenBank/DDBJ whole genome shotgun (WGS) entry which is preliminary data.</text>
</comment>
<organism evidence="2 3">
    <name type="scientific">Chitinophaga ginsengisoli</name>
    <dbReference type="NCBI Taxonomy" id="363837"/>
    <lineage>
        <taxon>Bacteria</taxon>
        <taxon>Pseudomonadati</taxon>
        <taxon>Bacteroidota</taxon>
        <taxon>Chitinophagia</taxon>
        <taxon>Chitinophagales</taxon>
        <taxon>Chitinophagaceae</taxon>
        <taxon>Chitinophaga</taxon>
    </lineage>
</organism>
<dbReference type="Pfam" id="PF21211">
    <property type="entry name" value="FkbH_N"/>
    <property type="match status" value="1"/>
</dbReference>
<feature type="domain" description="BF1531-like N-terminal" evidence="1">
    <location>
        <begin position="24"/>
        <end position="215"/>
    </location>
</feature>
<gene>
    <name evidence="2" type="ORF">CLV42_11295</name>
</gene>
<dbReference type="EMBL" id="PYGK01000012">
    <property type="protein sequence ID" value="PSL25890.1"/>
    <property type="molecule type" value="Genomic_DNA"/>
</dbReference>
<dbReference type="RefSeq" id="WP_106604514.1">
    <property type="nucleotide sequence ID" value="NZ_PYGK01000012.1"/>
</dbReference>
<evidence type="ECO:0000259" key="1">
    <source>
        <dbReference type="Pfam" id="PF21211"/>
    </source>
</evidence>
<dbReference type="SUPFAM" id="SSF56784">
    <property type="entry name" value="HAD-like"/>
    <property type="match status" value="1"/>
</dbReference>
<dbReference type="InterPro" id="IPR049369">
    <property type="entry name" value="BF1531-like_N"/>
</dbReference>
<dbReference type="InterPro" id="IPR016181">
    <property type="entry name" value="Acyl_CoA_acyltransferase"/>
</dbReference>
<sequence length="574" mass="65656">MLIDFQTLKSQAKGIQKNNFKKAKIAILGNYTTQFLAKSIEYSGLKHSVEFEIYNAEYDQIESEIYDLNSGLYNFNADFVFITISSLKLQSKFYALSAEQKATFCRDYITDLTNLINVLNSRIKTKIIINNLEILNDEVFGNFYAKVDQSFTSNVYDLNAGLLQLARTFDNLYLFDLNGLIQYYGTRHIRDWSQYVNADLHYSLDFHAAISEKLVAFIGAFLGAIKKCVIVDLDNTMWGGIIGDDGLQGIQIGSLGIGKSYTELQKWIKQLKERGIIVAVCSKNTESVAKEPFEKHPEMVLKLDDIAVFIANWENKADNIRAIQQILNIGFDSMVFLDDNPAERSIIRQNLPAVCVPELPEDPALYLDYLKSLHLFETASFSAGDKDRTKQYQEEAQRQQLQFTVTNIEDYLKSLQMEIVIEPFNPIDIPRIAQLTQRSNQFNLRTVRYSEVEIRDMAADSSNYFTCSVKLKDKFGDYGLISVLILKRLSDESLFIDTWVMSCRVLKRGVENAVVNYCIALAKNNGFRRLVGEYIATAKNDLVREHYPSLGFAEKDGLWHLDVQNFKPLIHYIN</sequence>
<evidence type="ECO:0000313" key="3">
    <source>
        <dbReference type="Proteomes" id="UP000240978"/>
    </source>
</evidence>
<name>A0A2P8FVY9_9BACT</name>